<evidence type="ECO:0000259" key="7">
    <source>
        <dbReference type="Pfam" id="PF13532"/>
    </source>
</evidence>
<evidence type="ECO:0000256" key="3">
    <source>
        <dbReference type="ARBA" id="ARBA00023002"/>
    </source>
</evidence>
<comment type="caution">
    <text evidence="8">The sequence shown here is derived from an EMBL/GenBank/DDBJ whole genome shotgun (WGS) entry which is preliminary data.</text>
</comment>
<dbReference type="InterPro" id="IPR004574">
    <property type="entry name" value="Alkb"/>
</dbReference>
<keyword evidence="2" id="KW-0223">Dioxygenase</keyword>
<evidence type="ECO:0000313" key="8">
    <source>
        <dbReference type="EMBL" id="KAG0667588.1"/>
    </source>
</evidence>
<dbReference type="PANTHER" id="PTHR16557">
    <property type="entry name" value="ALKYLATED DNA REPAIR PROTEIN ALKB-RELATED"/>
    <property type="match status" value="1"/>
</dbReference>
<dbReference type="Proteomes" id="UP000777482">
    <property type="component" value="Unassembled WGS sequence"/>
</dbReference>
<name>A0A9P6WBF3_RHOMI</name>
<comment type="cofactor">
    <cofactor evidence="5">
        <name>Fe(2+)</name>
        <dbReference type="ChEBI" id="CHEBI:29033"/>
    </cofactor>
    <text evidence="5">Binds 1 Fe(2+) ion per subunit.</text>
</comment>
<gene>
    <name evidence="8" type="ORF">C6P46_000125</name>
</gene>
<dbReference type="GO" id="GO:0051213">
    <property type="term" value="F:dioxygenase activity"/>
    <property type="evidence" value="ECO:0007669"/>
    <property type="project" value="UniProtKB-KW"/>
</dbReference>
<keyword evidence="1 5" id="KW-0479">Metal-binding</keyword>
<dbReference type="GO" id="GO:0005634">
    <property type="term" value="C:nucleus"/>
    <property type="evidence" value="ECO:0007669"/>
    <property type="project" value="TreeGrafter"/>
</dbReference>
<dbReference type="EMBL" id="PUHQ01000001">
    <property type="protein sequence ID" value="KAG0667588.1"/>
    <property type="molecule type" value="Genomic_DNA"/>
</dbReference>
<organism evidence="8 9">
    <name type="scientific">Rhodotorula mucilaginosa</name>
    <name type="common">Yeast</name>
    <name type="synonym">Rhodotorula rubra</name>
    <dbReference type="NCBI Taxonomy" id="5537"/>
    <lineage>
        <taxon>Eukaryota</taxon>
        <taxon>Fungi</taxon>
        <taxon>Dikarya</taxon>
        <taxon>Basidiomycota</taxon>
        <taxon>Pucciniomycotina</taxon>
        <taxon>Microbotryomycetes</taxon>
        <taxon>Sporidiobolales</taxon>
        <taxon>Sporidiobolaceae</taxon>
        <taxon>Rhodotorula</taxon>
    </lineage>
</organism>
<dbReference type="GO" id="GO:0005737">
    <property type="term" value="C:cytoplasm"/>
    <property type="evidence" value="ECO:0007669"/>
    <property type="project" value="TreeGrafter"/>
</dbReference>
<feature type="binding site" evidence="5">
    <location>
        <position position="386"/>
    </location>
    <ligand>
        <name>Fe cation</name>
        <dbReference type="ChEBI" id="CHEBI:24875"/>
        <note>catalytic</note>
    </ligand>
</feature>
<keyword evidence="3" id="KW-0560">Oxidoreductase</keyword>
<protein>
    <recommendedName>
        <fullName evidence="7">Alpha-ketoglutarate-dependent dioxygenase AlkB-like domain-containing protein</fullName>
    </recommendedName>
</protein>
<feature type="binding site" evidence="5">
    <location>
        <position position="330"/>
    </location>
    <ligand>
        <name>Fe cation</name>
        <dbReference type="ChEBI" id="CHEBI:24875"/>
        <note>catalytic</note>
    </ligand>
</feature>
<feature type="region of interest" description="Disordered" evidence="6">
    <location>
        <begin position="186"/>
        <end position="220"/>
    </location>
</feature>
<dbReference type="InterPro" id="IPR037151">
    <property type="entry name" value="AlkB-like_sf"/>
</dbReference>
<evidence type="ECO:0000256" key="1">
    <source>
        <dbReference type="ARBA" id="ARBA00022723"/>
    </source>
</evidence>
<feature type="compositionally biased region" description="Polar residues" evidence="6">
    <location>
        <begin position="8"/>
        <end position="18"/>
    </location>
</feature>
<dbReference type="InterPro" id="IPR027450">
    <property type="entry name" value="AlkB-like"/>
</dbReference>
<evidence type="ECO:0000256" key="6">
    <source>
        <dbReference type="SAM" id="MobiDB-lite"/>
    </source>
</evidence>
<dbReference type="GO" id="GO:0046872">
    <property type="term" value="F:metal ion binding"/>
    <property type="evidence" value="ECO:0007669"/>
    <property type="project" value="UniProtKB-KW"/>
</dbReference>
<reference evidence="8 9" key="1">
    <citation type="submission" date="2020-11" db="EMBL/GenBank/DDBJ databases">
        <title>Kefir isolates.</title>
        <authorList>
            <person name="Marcisauskas S."/>
            <person name="Kim Y."/>
            <person name="Blasche S."/>
        </authorList>
    </citation>
    <scope>NUCLEOTIDE SEQUENCE [LARGE SCALE GENOMIC DNA]</scope>
    <source>
        <strain evidence="8 9">KR</strain>
    </source>
</reference>
<evidence type="ECO:0000256" key="2">
    <source>
        <dbReference type="ARBA" id="ARBA00022964"/>
    </source>
</evidence>
<keyword evidence="4 5" id="KW-0408">Iron</keyword>
<feature type="binding site" evidence="5">
    <location>
        <position position="332"/>
    </location>
    <ligand>
        <name>Fe cation</name>
        <dbReference type="ChEBI" id="CHEBI:24875"/>
        <note>catalytic</note>
    </ligand>
</feature>
<evidence type="ECO:0000313" key="9">
    <source>
        <dbReference type="Proteomes" id="UP000777482"/>
    </source>
</evidence>
<dbReference type="AlphaFoldDB" id="A0A9P6WBF3"/>
<feature type="domain" description="Alpha-ketoglutarate-dependent dioxygenase AlkB-like" evidence="7">
    <location>
        <begin position="232"/>
        <end position="433"/>
    </location>
</feature>
<keyword evidence="9" id="KW-1185">Reference proteome</keyword>
<dbReference type="SUPFAM" id="SSF51197">
    <property type="entry name" value="Clavaminate synthase-like"/>
    <property type="match status" value="1"/>
</dbReference>
<dbReference type="Pfam" id="PF13532">
    <property type="entry name" value="2OG-FeII_Oxy_2"/>
    <property type="match status" value="1"/>
</dbReference>
<dbReference type="PANTHER" id="PTHR16557:SF2">
    <property type="entry name" value="NUCLEIC ACID DIOXYGENASE ALKBH1"/>
    <property type="match status" value="1"/>
</dbReference>
<dbReference type="OrthoDB" id="6614653at2759"/>
<accession>A0A9P6WBF3</accession>
<feature type="region of interest" description="Disordered" evidence="6">
    <location>
        <begin position="1"/>
        <end position="26"/>
    </location>
</feature>
<feature type="compositionally biased region" description="Low complexity" evidence="6">
    <location>
        <begin position="192"/>
        <end position="210"/>
    </location>
</feature>
<dbReference type="Gene3D" id="2.60.120.590">
    <property type="entry name" value="Alpha-ketoglutarate-dependent dioxygenase AlkB-like"/>
    <property type="match status" value="1"/>
</dbReference>
<evidence type="ECO:0000256" key="5">
    <source>
        <dbReference type="PIRSR" id="PIRSR604574-2"/>
    </source>
</evidence>
<proteinExistence type="predicted"/>
<evidence type="ECO:0000256" key="4">
    <source>
        <dbReference type="ARBA" id="ARBA00023004"/>
    </source>
</evidence>
<sequence>MSRRKRQQGNSTPPTNLSAFRDEERRWKSRVSPPDLSLAFDVNNIVWDAEPVDGRLRGVWTSGTGQAEECWRVELHDLAETAMGQSRWKGKDRQEEGDYAIIVPRIPGTRALDVSALAPQTCSLTDFHLAGFVFFPRILPESLQRALVIETLSHAAQPNLTSLDNHYELPRGGLWSAWRNGRGEEGVSQKVAAAPAGASTSASGPSTAETTLEESERLTSASSAAGATVGELLPKLRWANVGWHYNWTTKLYEFERGQPPLPPLIYQCCRSLARLMPWETIYGAERAADGTETTPTKIDWKRWREAYEPDAGIVNFVSISEALKDSLTSHVDLSEVDAVSPLVSLSLGHSSVFLIGGATRDVPPLPVLLRSGDGLIMSGAGRRAYHALPRVLENTLPDYLRADCPDPEGLAGEQWKLYGEYLERGARINVNVRSVF</sequence>